<name>A0A0A1SSA1_9HYPO</name>
<dbReference type="STRING" id="1531966.A0A0A1SSA1"/>
<protein>
    <submittedName>
        <fullName evidence="2">Uncharacterized protein</fullName>
    </submittedName>
</protein>
<dbReference type="AlphaFoldDB" id="A0A0A1SSA1"/>
<keyword evidence="3" id="KW-1185">Reference proteome</keyword>
<feature type="region of interest" description="Disordered" evidence="1">
    <location>
        <begin position="91"/>
        <end position="112"/>
    </location>
</feature>
<dbReference type="Proteomes" id="UP000039046">
    <property type="component" value="Unassembled WGS sequence"/>
</dbReference>
<proteinExistence type="predicted"/>
<reference evidence="2 3" key="1">
    <citation type="journal article" date="2015" name="Genome Announc.">
        <title>Draft Genome Sequence and Gene Annotation of the Entomopathogenic Fungus Verticillium hemipterigenum.</title>
        <authorList>
            <person name="Horn F."/>
            <person name="Habel A."/>
            <person name="Scharf D.H."/>
            <person name="Dworschak J."/>
            <person name="Brakhage A.A."/>
            <person name="Guthke R."/>
            <person name="Hertweck C."/>
            <person name="Linde J."/>
        </authorList>
    </citation>
    <scope>NUCLEOTIDE SEQUENCE [LARGE SCALE GENOMIC DNA]</scope>
</reference>
<dbReference type="HOGENOM" id="CLU_2147612_0_0_1"/>
<evidence type="ECO:0000256" key="1">
    <source>
        <dbReference type="SAM" id="MobiDB-lite"/>
    </source>
</evidence>
<accession>A0A0A1SSA1</accession>
<feature type="compositionally biased region" description="Basic and acidic residues" evidence="1">
    <location>
        <begin position="94"/>
        <end position="103"/>
    </location>
</feature>
<evidence type="ECO:0000313" key="2">
    <source>
        <dbReference type="EMBL" id="CEJ80981.1"/>
    </source>
</evidence>
<dbReference type="OrthoDB" id="5346581at2759"/>
<evidence type="ECO:0000313" key="3">
    <source>
        <dbReference type="Proteomes" id="UP000039046"/>
    </source>
</evidence>
<gene>
    <name evidence="2" type="ORF">VHEMI01136</name>
</gene>
<dbReference type="EMBL" id="CDHN01000001">
    <property type="protein sequence ID" value="CEJ80981.1"/>
    <property type="molecule type" value="Genomic_DNA"/>
</dbReference>
<organism evidence="2 3">
    <name type="scientific">[Torrubiella] hemipterigena</name>
    <dbReference type="NCBI Taxonomy" id="1531966"/>
    <lineage>
        <taxon>Eukaryota</taxon>
        <taxon>Fungi</taxon>
        <taxon>Dikarya</taxon>
        <taxon>Ascomycota</taxon>
        <taxon>Pezizomycotina</taxon>
        <taxon>Sordariomycetes</taxon>
        <taxon>Hypocreomycetidae</taxon>
        <taxon>Hypocreales</taxon>
        <taxon>Clavicipitaceae</taxon>
        <taxon>Clavicipitaceae incertae sedis</taxon>
        <taxon>'Torrubiella' clade</taxon>
    </lineage>
</organism>
<sequence>MDHEHKDSQFPFSCDINNPTRHDDWDAMKYHHIYRDLWERKLPQEKFIGCTRNSFDYLELQAWAESIINHPGPSYDVIPTSFEENPYGVKVKKSRDAADQNSDHEEEYIPLP</sequence>